<dbReference type="AlphaFoldDB" id="A0A6J7RP50"/>
<dbReference type="EMBL" id="CAFBPM010000021">
    <property type="protein sequence ID" value="CAB5030474.1"/>
    <property type="molecule type" value="Genomic_DNA"/>
</dbReference>
<name>A0A6J7RP50_9ZZZZ</name>
<protein>
    <submittedName>
        <fullName evidence="3">Unannotated protein</fullName>
    </submittedName>
</protein>
<dbReference type="NCBIfam" id="TIGR01687">
    <property type="entry name" value="moaD_arch"/>
    <property type="match status" value="1"/>
</dbReference>
<proteinExistence type="predicted"/>
<gene>
    <name evidence="1" type="ORF">UFOPK3164_01638</name>
    <name evidence="2" type="ORF">UFOPK3427_01648</name>
    <name evidence="3" type="ORF">UFOPK4112_01590</name>
</gene>
<dbReference type="InterPro" id="IPR003749">
    <property type="entry name" value="ThiS/MoaD-like"/>
</dbReference>
<accession>A0A6J7RP50</accession>
<dbReference type="InterPro" id="IPR052045">
    <property type="entry name" value="Sulfur_Carrier/Prot_Modifier"/>
</dbReference>
<dbReference type="Pfam" id="PF02597">
    <property type="entry name" value="ThiS"/>
    <property type="match status" value="1"/>
</dbReference>
<dbReference type="InterPro" id="IPR016155">
    <property type="entry name" value="Mopterin_synth/thiamin_S_b"/>
</dbReference>
<dbReference type="InterPro" id="IPR012675">
    <property type="entry name" value="Beta-grasp_dom_sf"/>
</dbReference>
<evidence type="ECO:0000313" key="3">
    <source>
        <dbReference type="EMBL" id="CAB5030474.1"/>
    </source>
</evidence>
<dbReference type="PANTHER" id="PTHR38031:SF1">
    <property type="entry name" value="SULFUR CARRIER PROTEIN CYSO"/>
    <property type="match status" value="1"/>
</dbReference>
<evidence type="ECO:0000313" key="1">
    <source>
        <dbReference type="EMBL" id="CAB4834342.1"/>
    </source>
</evidence>
<dbReference type="SUPFAM" id="SSF54285">
    <property type="entry name" value="MoaD/ThiS"/>
    <property type="match status" value="1"/>
</dbReference>
<dbReference type="InterPro" id="IPR054834">
    <property type="entry name" value="SAMP1_3"/>
</dbReference>
<reference evidence="3" key="1">
    <citation type="submission" date="2020-05" db="EMBL/GenBank/DDBJ databases">
        <authorList>
            <person name="Chiriac C."/>
            <person name="Salcher M."/>
            <person name="Ghai R."/>
            <person name="Kavagutti S V."/>
        </authorList>
    </citation>
    <scope>NUCLEOTIDE SEQUENCE</scope>
</reference>
<dbReference type="EMBL" id="CAFBLT010000003">
    <property type="protein sequence ID" value="CAB4882748.1"/>
    <property type="molecule type" value="Genomic_DNA"/>
</dbReference>
<sequence length="93" mass="9689">MSVAVRLPTVLRPHASGQAVVEISGATIGEVLTTLIGDFPGLNGQVIGEDGTLNKFVNIYVNDDDVRYLQQLETPVKDGDEISILPAVAGGAA</sequence>
<dbReference type="EMBL" id="CAFABE010000119">
    <property type="protein sequence ID" value="CAB4834342.1"/>
    <property type="molecule type" value="Genomic_DNA"/>
</dbReference>
<dbReference type="Gene3D" id="3.10.20.30">
    <property type="match status" value="1"/>
</dbReference>
<dbReference type="NCBIfam" id="NF041918">
    <property type="entry name" value="SAMP1"/>
    <property type="match status" value="1"/>
</dbReference>
<organism evidence="3">
    <name type="scientific">freshwater metagenome</name>
    <dbReference type="NCBI Taxonomy" id="449393"/>
    <lineage>
        <taxon>unclassified sequences</taxon>
        <taxon>metagenomes</taxon>
        <taxon>ecological metagenomes</taxon>
    </lineage>
</organism>
<evidence type="ECO:0000313" key="2">
    <source>
        <dbReference type="EMBL" id="CAB4882748.1"/>
    </source>
</evidence>
<dbReference type="PANTHER" id="PTHR38031">
    <property type="entry name" value="SULFUR CARRIER PROTEIN SLR0821-RELATED"/>
    <property type="match status" value="1"/>
</dbReference>
<dbReference type="InterPro" id="IPR010038">
    <property type="entry name" value="MoaD_arc-typ"/>
</dbReference>